<sequence>MPPVDADVASPEILRLREEYKALASQLPAALHCVKSERLIDYIGCIFNESDAAVAPGISKAGSGTMLNNTHDTPAAPDGSKTDSDACPSKPDSPTKRLTVDQVSKGLELIEQLGHEVQISKDTVTTASSELGWLGVVTSALARQRDSVALTRCPDCRRIILACRMPFHRPHCVPAPVPSNISKPPSGAPKA</sequence>
<dbReference type="EMBL" id="BNCO01000017">
    <property type="protein sequence ID" value="GIL54425.1"/>
    <property type="molecule type" value="Genomic_DNA"/>
</dbReference>
<feature type="region of interest" description="Disordered" evidence="1">
    <location>
        <begin position="65"/>
        <end position="97"/>
    </location>
</feature>
<protein>
    <submittedName>
        <fullName evidence="2">Uncharacterized protein</fullName>
    </submittedName>
</protein>
<evidence type="ECO:0000313" key="2">
    <source>
        <dbReference type="EMBL" id="GIL54425.1"/>
    </source>
</evidence>
<feature type="non-terminal residue" evidence="2">
    <location>
        <position position="1"/>
    </location>
</feature>
<keyword evidence="3" id="KW-1185">Reference proteome</keyword>
<gene>
    <name evidence="2" type="ORF">Vafri_9962</name>
</gene>
<proteinExistence type="predicted"/>
<reference evidence="2" key="1">
    <citation type="journal article" date="2021" name="Proc. Natl. Acad. Sci. U.S.A.">
        <title>Three genomes in the algal genus Volvox reveal the fate of a haploid sex-determining region after a transition to homothallism.</title>
        <authorList>
            <person name="Yamamoto K."/>
            <person name="Hamaji T."/>
            <person name="Kawai-Toyooka H."/>
            <person name="Matsuzaki R."/>
            <person name="Takahashi F."/>
            <person name="Nishimura Y."/>
            <person name="Kawachi M."/>
            <person name="Noguchi H."/>
            <person name="Minakuchi Y."/>
            <person name="Umen J.G."/>
            <person name="Toyoda A."/>
            <person name="Nozaki H."/>
        </authorList>
    </citation>
    <scope>NUCLEOTIDE SEQUENCE</scope>
    <source>
        <strain evidence="2">NIES-3780</strain>
    </source>
</reference>
<dbReference type="Proteomes" id="UP000747399">
    <property type="component" value="Unassembled WGS sequence"/>
</dbReference>
<dbReference type="AlphaFoldDB" id="A0A8J4F309"/>
<comment type="caution">
    <text evidence="2">The sequence shown here is derived from an EMBL/GenBank/DDBJ whole genome shotgun (WGS) entry which is preliminary data.</text>
</comment>
<evidence type="ECO:0000313" key="3">
    <source>
        <dbReference type="Proteomes" id="UP000747399"/>
    </source>
</evidence>
<evidence type="ECO:0000256" key="1">
    <source>
        <dbReference type="SAM" id="MobiDB-lite"/>
    </source>
</evidence>
<organism evidence="2 3">
    <name type="scientific">Volvox africanus</name>
    <dbReference type="NCBI Taxonomy" id="51714"/>
    <lineage>
        <taxon>Eukaryota</taxon>
        <taxon>Viridiplantae</taxon>
        <taxon>Chlorophyta</taxon>
        <taxon>core chlorophytes</taxon>
        <taxon>Chlorophyceae</taxon>
        <taxon>CS clade</taxon>
        <taxon>Chlamydomonadales</taxon>
        <taxon>Volvocaceae</taxon>
        <taxon>Volvox</taxon>
    </lineage>
</organism>
<accession>A0A8J4F309</accession>
<name>A0A8J4F309_9CHLO</name>